<dbReference type="SUPFAM" id="SSF56349">
    <property type="entry name" value="DNA breaking-rejoining enzymes"/>
    <property type="match status" value="1"/>
</dbReference>
<dbReference type="PANTHER" id="PTHR30349">
    <property type="entry name" value="PHAGE INTEGRASE-RELATED"/>
    <property type="match status" value="1"/>
</dbReference>
<evidence type="ECO:0000256" key="3">
    <source>
        <dbReference type="ARBA" id="ARBA00023172"/>
    </source>
</evidence>
<accession>A0A7W1YF34</accession>
<name>A0A7W1YF34_9LIST</name>
<dbReference type="GO" id="GO:0006310">
    <property type="term" value="P:DNA recombination"/>
    <property type="evidence" value="ECO:0007669"/>
    <property type="project" value="UniProtKB-KW"/>
</dbReference>
<dbReference type="InterPro" id="IPR002104">
    <property type="entry name" value="Integrase_catalytic"/>
</dbReference>
<dbReference type="GO" id="GO:0003677">
    <property type="term" value="F:DNA binding"/>
    <property type="evidence" value="ECO:0007669"/>
    <property type="project" value="UniProtKB-KW"/>
</dbReference>
<evidence type="ECO:0000259" key="4">
    <source>
        <dbReference type="PROSITE" id="PS51898"/>
    </source>
</evidence>
<dbReference type="InterPro" id="IPR013762">
    <property type="entry name" value="Integrase-like_cat_sf"/>
</dbReference>
<dbReference type="PANTHER" id="PTHR30349:SF41">
    <property type="entry name" value="INTEGRASE_RECOMBINASE PROTEIN MJ0367-RELATED"/>
    <property type="match status" value="1"/>
</dbReference>
<dbReference type="Proteomes" id="UP000548787">
    <property type="component" value="Unassembled WGS sequence"/>
</dbReference>
<dbReference type="InterPro" id="IPR011010">
    <property type="entry name" value="DNA_brk_join_enz"/>
</dbReference>
<gene>
    <name evidence="5" type="ORF">HPK16_03030</name>
</gene>
<dbReference type="AlphaFoldDB" id="A0A7W1YF34"/>
<comment type="caution">
    <text evidence="5">The sequence shown here is derived from an EMBL/GenBank/DDBJ whole genome shotgun (WGS) entry which is preliminary data.</text>
</comment>
<protein>
    <submittedName>
        <fullName evidence="5">Tyrosine-type recombinase/integrase</fullName>
    </submittedName>
</protein>
<dbReference type="InterPro" id="IPR050090">
    <property type="entry name" value="Tyrosine_recombinase_XerCD"/>
</dbReference>
<dbReference type="EMBL" id="JABJVM010000002">
    <property type="protein sequence ID" value="MBA3925305.1"/>
    <property type="molecule type" value="Genomic_DNA"/>
</dbReference>
<evidence type="ECO:0000256" key="1">
    <source>
        <dbReference type="ARBA" id="ARBA00008857"/>
    </source>
</evidence>
<keyword evidence="3" id="KW-0233">DNA recombination</keyword>
<dbReference type="Pfam" id="PF00589">
    <property type="entry name" value="Phage_integrase"/>
    <property type="match status" value="1"/>
</dbReference>
<reference evidence="5 6" key="2">
    <citation type="submission" date="2020-08" db="EMBL/GenBank/DDBJ databases">
        <title>Listeria ohnekaius sp. nov. and Listeria portnoyii sp. nov. isolated from non-agricultural and natural environments.</title>
        <authorList>
            <person name="Weller D."/>
            <person name="Belias A.M."/>
            <person name="Liao J."/>
            <person name="Guo S."/>
            <person name="Orsi R.H."/>
            <person name="Wiedmann M."/>
        </authorList>
    </citation>
    <scope>NUCLEOTIDE SEQUENCE [LARGE SCALE GENOMIC DNA]</scope>
    <source>
        <strain evidence="5 6">FSL W9-0585</strain>
    </source>
</reference>
<reference evidence="5 6" key="1">
    <citation type="submission" date="2020-05" db="EMBL/GenBank/DDBJ databases">
        <authorList>
            <person name="Carlin C.R."/>
        </authorList>
    </citation>
    <scope>NUCLEOTIDE SEQUENCE [LARGE SCALE GENOMIC DNA]</scope>
    <source>
        <strain evidence="5 6">FSL W9-0585</strain>
    </source>
</reference>
<evidence type="ECO:0000256" key="2">
    <source>
        <dbReference type="ARBA" id="ARBA00023125"/>
    </source>
</evidence>
<evidence type="ECO:0000313" key="5">
    <source>
        <dbReference type="EMBL" id="MBA3925305.1"/>
    </source>
</evidence>
<keyword evidence="6" id="KW-1185">Reference proteome</keyword>
<dbReference type="PROSITE" id="PS51898">
    <property type="entry name" value="TYR_RECOMBINASE"/>
    <property type="match status" value="1"/>
</dbReference>
<dbReference type="Gene3D" id="1.10.443.10">
    <property type="entry name" value="Intergrase catalytic core"/>
    <property type="match status" value="1"/>
</dbReference>
<dbReference type="GO" id="GO:0015074">
    <property type="term" value="P:DNA integration"/>
    <property type="evidence" value="ECO:0007669"/>
    <property type="project" value="InterPro"/>
</dbReference>
<evidence type="ECO:0000313" key="6">
    <source>
        <dbReference type="Proteomes" id="UP000548787"/>
    </source>
</evidence>
<keyword evidence="2" id="KW-0238">DNA-binding</keyword>
<proteinExistence type="inferred from homology"/>
<sequence length="249" mass="29560">MEVPQKEIYLYYTELEKNLAKSTLYTYRKTLRHFYHFVSSENPHIKNPFARFKPRAPVRNFVRVLYEKEIDQIYVQMLESNRISAYQCFLFDFIYDTGMKPSEMRRLVLSDFDFMARSIVVTGNNGKQRYTFYSKSLETSLLSHLERRQQLLEQRHLYHSYLFIDWKTGCTIDEYMICQAITAIGEELGIKLKPFILRHSFAIALLENGCDIRYVQALLGHVSISTTQIYEKVKICSKQNTIQKYHPRG</sequence>
<comment type="similarity">
    <text evidence="1">Belongs to the 'phage' integrase family.</text>
</comment>
<feature type="domain" description="Tyr recombinase" evidence="4">
    <location>
        <begin position="60"/>
        <end position="246"/>
    </location>
</feature>
<organism evidence="5 6">
    <name type="scientific">Listeria rustica</name>
    <dbReference type="NCBI Taxonomy" id="2713503"/>
    <lineage>
        <taxon>Bacteria</taxon>
        <taxon>Bacillati</taxon>
        <taxon>Bacillota</taxon>
        <taxon>Bacilli</taxon>
        <taxon>Bacillales</taxon>
        <taxon>Listeriaceae</taxon>
        <taxon>Listeria</taxon>
    </lineage>
</organism>